<dbReference type="EMBL" id="AJSW01000059">
    <property type="protein sequence ID" value="EIJ67478.1"/>
    <property type="molecule type" value="Genomic_DNA"/>
</dbReference>
<dbReference type="PANTHER" id="PTHR43788">
    <property type="entry name" value="DNA2/NAM7 HELICASE FAMILY MEMBER"/>
    <property type="match status" value="1"/>
</dbReference>
<keyword evidence="5 11" id="KW-0347">Helicase</keyword>
<evidence type="ECO:0000256" key="2">
    <source>
        <dbReference type="ARBA" id="ARBA00022741"/>
    </source>
</evidence>
<sequence>MQKLDNLTTHFQRITAMLTLLHTLKEQKIISEINYQFAKLIDRKQQDYNYSSLQQNLAVFLAALVSFNVMQGHSAVRLSSNAVKNPFGLREYHPEQAIWLAEISQKIEQSLPLEWQEILADHIAFSRDVTQVAPMLFQGELIYFYRYWQAEHQIARYLQQAVETEIENANVEEDREILERLFGATQTDEIDWQKVAVATALCKRFCVISGGPGTGKTRTVARLLAALQLKQEVENKGLLNIALVAPTGKAAARLKESIIANLDELDLPLAMKEKMEINASTIHRLLGMRPQSDQPIYHQKNPLHLDLLVIDEASMIDLFLMEKLMSALKPSTRLIMLGDKDQLASVEAGAIMAQLGYFITQGYSQAHTDYVASVTGYQLTAQSDGSAIRDSLCHLRKSFRFDENSGIGLLAKEVNAQQAVKSWQTIANSQYEDLEYVAYPTVTEFTEKSQWIQHCADLVVQKAVELYRDYLQKAKARERQPESVSIEEIFKAFQKVRFLAALRVSELGVNRLNQLVAEALQKVKLVKFGHSRDSYVGKPILITENAPQHHIYSGDIGIILPDETSALRVYFDTKVNGDYLSLSISRVPAYESAYVMTVHKSQGSEFEHSLFVMPLASSQVLTKELVYTAITRAKEKFTLFGEEKTWMTSVKAKVQRQSGLQEQLIDIFS</sequence>
<keyword evidence="4 11" id="KW-0378">Hydrolase</keyword>
<keyword evidence="10 11" id="KW-0413">Isomerase</keyword>
<dbReference type="Gene3D" id="3.40.50.300">
    <property type="entry name" value="P-loop containing nucleotide triphosphate hydrolases"/>
    <property type="match status" value="3"/>
</dbReference>
<evidence type="ECO:0000256" key="8">
    <source>
        <dbReference type="ARBA" id="ARBA00023125"/>
    </source>
</evidence>
<dbReference type="GO" id="GO:0008854">
    <property type="term" value="F:exodeoxyribonuclease V activity"/>
    <property type="evidence" value="ECO:0007669"/>
    <property type="project" value="UniProtKB-EC"/>
</dbReference>
<evidence type="ECO:0000256" key="9">
    <source>
        <dbReference type="ARBA" id="ARBA00023204"/>
    </source>
</evidence>
<comment type="miscellaneous">
    <text evidence="11">In the RecBCD complex, RecB has a slow 3'-5' helicase, an exonuclease activity and loads RecA onto ssDNA, RecD has a fast 5'-3' helicase activity, while RecC stimulates the ATPase and processivity of the RecB helicase and contributes to recognition of the Chi site.</text>
</comment>
<dbReference type="Pfam" id="PF13245">
    <property type="entry name" value="AAA_19"/>
    <property type="match status" value="1"/>
</dbReference>
<keyword evidence="7 11" id="KW-0067">ATP-binding</keyword>
<evidence type="ECO:0000256" key="6">
    <source>
        <dbReference type="ARBA" id="ARBA00022839"/>
    </source>
</evidence>
<keyword evidence="9 11" id="KW-0234">DNA repair</keyword>
<comment type="function">
    <text evidence="11">A helicase/nuclease that prepares dsDNA breaks (DSB) for recombinational DNA repair. Binds to DSBs and unwinds DNA via a highly rapid and processive ATP-dependent bidirectional helicase activity. Unwinds dsDNA until it encounters a Chi (crossover hotspot instigator) sequence from the 3' direction. Cuts ssDNA a few nucleotides 3' to the Chi site. The properties and activities of the enzyme are changed at Chi. The Chi-altered holoenzyme produces a long 3'-ssDNA overhang and facilitates RecA-binding to the ssDNA for homologous DNA recombination and repair. Holoenzyme degrades any linearized DNA that is unable to undergo homologous recombination. In the holoenzyme this subunit has ssDNA-dependent ATPase and 5'-3' helicase activity. When added to pre-assembled RecBC greatly stimulates nuclease activity and augments holoenzyme processivity. Negatively regulates the RecA-loading ability of RecBCD.</text>
</comment>
<evidence type="ECO:0000256" key="1">
    <source>
        <dbReference type="ARBA" id="ARBA00022722"/>
    </source>
</evidence>
<evidence type="ECO:0000313" key="16">
    <source>
        <dbReference type="Proteomes" id="UP000003016"/>
    </source>
</evidence>
<feature type="binding site" evidence="11">
    <location>
        <begin position="210"/>
        <end position="217"/>
    </location>
    <ligand>
        <name>ATP</name>
        <dbReference type="ChEBI" id="CHEBI:30616"/>
    </ligand>
</feature>
<comment type="catalytic activity">
    <reaction evidence="11">
        <text>ATP + H2O = ADP + phosphate + H(+)</text>
        <dbReference type="Rhea" id="RHEA:13065"/>
        <dbReference type="ChEBI" id="CHEBI:15377"/>
        <dbReference type="ChEBI" id="CHEBI:15378"/>
        <dbReference type="ChEBI" id="CHEBI:30616"/>
        <dbReference type="ChEBI" id="CHEBI:43474"/>
        <dbReference type="ChEBI" id="CHEBI:456216"/>
        <dbReference type="EC" id="5.6.2.3"/>
    </reaction>
</comment>
<organism evidence="15 16">
    <name type="scientific">Haemophilus parahaemolyticus HK385</name>
    <dbReference type="NCBI Taxonomy" id="1095744"/>
    <lineage>
        <taxon>Bacteria</taxon>
        <taxon>Pseudomonadati</taxon>
        <taxon>Pseudomonadota</taxon>
        <taxon>Gammaproteobacteria</taxon>
        <taxon>Pasteurellales</taxon>
        <taxon>Pasteurellaceae</taxon>
        <taxon>Haemophilus</taxon>
    </lineage>
</organism>
<dbReference type="InterPro" id="IPR006344">
    <property type="entry name" value="RecD"/>
</dbReference>
<dbReference type="InterPro" id="IPR041851">
    <property type="entry name" value="RecD_N_sf"/>
</dbReference>
<evidence type="ECO:0000259" key="13">
    <source>
        <dbReference type="Pfam" id="PF13538"/>
    </source>
</evidence>
<evidence type="ECO:0000256" key="5">
    <source>
        <dbReference type="ARBA" id="ARBA00022806"/>
    </source>
</evidence>
<evidence type="ECO:0000256" key="11">
    <source>
        <dbReference type="HAMAP-Rule" id="MF_01487"/>
    </source>
</evidence>
<dbReference type="CDD" id="cd17933">
    <property type="entry name" value="DEXSc_RecD-like"/>
    <property type="match status" value="1"/>
</dbReference>
<dbReference type="Proteomes" id="UP000003016">
    <property type="component" value="Unassembled WGS sequence"/>
</dbReference>
<comment type="caution">
    <text evidence="15">The sequence shown here is derived from an EMBL/GenBank/DDBJ whole genome shotgun (WGS) entry which is preliminary data.</text>
</comment>
<comment type="similarity">
    <text evidence="11">Belongs to the RecD family.</text>
</comment>
<dbReference type="SUPFAM" id="SSF52540">
    <property type="entry name" value="P-loop containing nucleoside triphosphate hydrolases"/>
    <property type="match status" value="1"/>
</dbReference>
<evidence type="ECO:0000313" key="15">
    <source>
        <dbReference type="EMBL" id="EIJ67478.1"/>
    </source>
</evidence>
<dbReference type="Pfam" id="PF13538">
    <property type="entry name" value="UvrD_C_2"/>
    <property type="match status" value="1"/>
</dbReference>
<keyword evidence="8 11" id="KW-0238">DNA-binding</keyword>
<comment type="subunit">
    <text evidence="11">Heterotrimer of RecB, RecC and RecD. All subunits contribute to DNA-binding.</text>
</comment>
<evidence type="ECO:0000256" key="7">
    <source>
        <dbReference type="ARBA" id="ARBA00022840"/>
    </source>
</evidence>
<dbReference type="NCBIfam" id="TIGR01447">
    <property type="entry name" value="recD"/>
    <property type="match status" value="1"/>
</dbReference>
<dbReference type="CDD" id="cd18809">
    <property type="entry name" value="SF1_C_RecD"/>
    <property type="match status" value="1"/>
</dbReference>
<evidence type="ECO:0000256" key="10">
    <source>
        <dbReference type="ARBA" id="ARBA00023235"/>
    </source>
</evidence>
<evidence type="ECO:0000259" key="14">
    <source>
        <dbReference type="Pfam" id="PF21185"/>
    </source>
</evidence>
<dbReference type="InterPro" id="IPR049550">
    <property type="entry name" value="RecD_N"/>
</dbReference>
<reference evidence="15 16" key="1">
    <citation type="submission" date="2012-02" db="EMBL/GenBank/DDBJ databases">
        <authorList>
            <person name="Harkins D.M."/>
            <person name="Madupu R."/>
            <person name="Durkin A.S."/>
            <person name="Torralba M."/>
            <person name="Methe B."/>
            <person name="Sutton G.G."/>
            <person name="Nelson K.E."/>
        </authorList>
    </citation>
    <scope>NUCLEOTIDE SEQUENCE [LARGE SCALE GENOMIC DNA]</scope>
    <source>
        <strain evidence="15 16">HK385</strain>
    </source>
</reference>
<keyword evidence="16" id="KW-1185">Reference proteome</keyword>
<dbReference type="InterPro" id="IPR050534">
    <property type="entry name" value="Coronavir_polyprotein_1ab"/>
</dbReference>
<accession>A0ABP2P192</accession>
<keyword evidence="1 11" id="KW-0540">Nuclease</keyword>
<keyword evidence="6 11" id="KW-0269">Exonuclease</keyword>
<dbReference type="HAMAP" id="MF_01487">
    <property type="entry name" value="RecD"/>
    <property type="match status" value="1"/>
</dbReference>
<dbReference type="EC" id="5.6.2.3" evidence="11"/>
<feature type="coiled-coil region" evidence="12">
    <location>
        <begin position="154"/>
        <end position="181"/>
    </location>
</feature>
<evidence type="ECO:0000256" key="12">
    <source>
        <dbReference type="SAM" id="Coils"/>
    </source>
</evidence>
<keyword evidence="3 11" id="KW-0227">DNA damage</keyword>
<proteinExistence type="inferred from homology"/>
<dbReference type="InterPro" id="IPR027417">
    <property type="entry name" value="P-loop_NTPase"/>
</dbReference>
<dbReference type="Pfam" id="PF21185">
    <property type="entry name" value="RecD_N"/>
    <property type="match status" value="1"/>
</dbReference>
<gene>
    <name evidence="11 15" type="primary">recD</name>
    <name evidence="15" type="ORF">HMPREF1050_1566</name>
</gene>
<evidence type="ECO:0000256" key="3">
    <source>
        <dbReference type="ARBA" id="ARBA00022763"/>
    </source>
</evidence>
<feature type="domain" description="UvrD-like helicase C-terminal" evidence="13">
    <location>
        <begin position="593"/>
        <end position="638"/>
    </location>
</feature>
<dbReference type="PANTHER" id="PTHR43788:SF6">
    <property type="entry name" value="DNA HELICASE B"/>
    <property type="match status" value="1"/>
</dbReference>
<keyword evidence="12" id="KW-0175">Coiled coil</keyword>
<dbReference type="InterPro" id="IPR027785">
    <property type="entry name" value="UvrD-like_helicase_C"/>
</dbReference>
<keyword evidence="2 11" id="KW-0547">Nucleotide-binding</keyword>
<protein>
    <recommendedName>
        <fullName evidence="11">RecBCD enzyme subunit RecD</fullName>
        <ecNumber evidence="11">5.6.2.3</ecNumber>
    </recommendedName>
    <alternativeName>
        <fullName evidence="11">DNA 5'-3' helicase subunit RecD</fullName>
    </alternativeName>
    <alternativeName>
        <fullName evidence="11">Exonuclease V subunit RecD</fullName>
        <shortName evidence="11">ExoV subunit RecD</shortName>
    </alternativeName>
    <alternativeName>
        <fullName evidence="11">Helicase/nuclease RecBCD subunit RecD</fullName>
    </alternativeName>
</protein>
<feature type="domain" description="RecBCD enzyme subunit RecD N-terminal" evidence="14">
    <location>
        <begin position="26"/>
        <end position="143"/>
    </location>
</feature>
<dbReference type="Gene3D" id="1.10.10.1020">
    <property type="entry name" value="RecBCD complex, subunit RecD, N-terminal domain"/>
    <property type="match status" value="1"/>
</dbReference>
<evidence type="ECO:0000256" key="4">
    <source>
        <dbReference type="ARBA" id="ARBA00022801"/>
    </source>
</evidence>
<name>A0ABP2P192_HAEPH</name>